<dbReference type="Gene3D" id="1.25.40.10">
    <property type="entry name" value="Tetratricopeptide repeat domain"/>
    <property type="match status" value="2"/>
</dbReference>
<dbReference type="InterPro" id="IPR011990">
    <property type="entry name" value="TPR-like_helical_dom_sf"/>
</dbReference>
<dbReference type="PANTHER" id="PTHR46128">
    <property type="entry name" value="MITOCHONDRIAL GROUP I INTRON SPLICING FACTOR CCM1"/>
    <property type="match status" value="1"/>
</dbReference>
<keyword evidence="6" id="KW-1185">Reference proteome</keyword>
<gene>
    <name evidence="5" type="ORF">DNG_03594</name>
</gene>
<dbReference type="PANTHER" id="PTHR46128:SF329">
    <property type="entry name" value="MITOCHONDRIAL GROUP I INTRON SPLICING FACTOR DMR1"/>
    <property type="match status" value="1"/>
</dbReference>
<name>A0AAE8MWX0_9PEZI</name>
<protein>
    <submittedName>
        <fullName evidence="5">Uncharacterized protein</fullName>
    </submittedName>
</protein>
<organism evidence="5 6">
    <name type="scientific">Cephalotrichum gorgonifer</name>
    <dbReference type="NCBI Taxonomy" id="2041049"/>
    <lineage>
        <taxon>Eukaryota</taxon>
        <taxon>Fungi</taxon>
        <taxon>Dikarya</taxon>
        <taxon>Ascomycota</taxon>
        <taxon>Pezizomycotina</taxon>
        <taxon>Sordariomycetes</taxon>
        <taxon>Hypocreomycetidae</taxon>
        <taxon>Microascales</taxon>
        <taxon>Microascaceae</taxon>
        <taxon>Cephalotrichum</taxon>
    </lineage>
</organism>
<dbReference type="EMBL" id="ONZQ02000004">
    <property type="protein sequence ID" value="SPO00846.1"/>
    <property type="molecule type" value="Genomic_DNA"/>
</dbReference>
<evidence type="ECO:0000256" key="4">
    <source>
        <dbReference type="SAM" id="MobiDB-lite"/>
    </source>
</evidence>
<reference evidence="5" key="1">
    <citation type="submission" date="2018-03" db="EMBL/GenBank/DDBJ databases">
        <authorList>
            <person name="Guldener U."/>
        </authorList>
    </citation>
    <scope>NUCLEOTIDE SEQUENCE</scope>
</reference>
<dbReference type="AlphaFoldDB" id="A0AAE8MWX0"/>
<keyword evidence="3" id="KW-0175">Coiled coil</keyword>
<evidence type="ECO:0000256" key="3">
    <source>
        <dbReference type="SAM" id="Coils"/>
    </source>
</evidence>
<proteinExistence type="inferred from homology"/>
<dbReference type="Proteomes" id="UP001187682">
    <property type="component" value="Unassembled WGS sequence"/>
</dbReference>
<feature type="region of interest" description="Disordered" evidence="4">
    <location>
        <begin position="504"/>
        <end position="527"/>
    </location>
</feature>
<comment type="caution">
    <text evidence="5">The sequence shown here is derived from an EMBL/GenBank/DDBJ whole genome shotgun (WGS) entry which is preliminary data.</text>
</comment>
<evidence type="ECO:0000256" key="2">
    <source>
        <dbReference type="PROSITE-ProRule" id="PRU00708"/>
    </source>
</evidence>
<evidence type="ECO:0000313" key="6">
    <source>
        <dbReference type="Proteomes" id="UP001187682"/>
    </source>
</evidence>
<sequence length="787" mass="90134">MSSRAFQSLRQTPNFVCSQCVLAARRTRVTTPPVRLLAQTTARWKSDLSKAPESATAKPKRKTSYESDLEEARRSLTVRYYEQEPTGEINELESEDAFVRSLDGTTELNKDLEQEYQNIMDIVEGKNANERFRAQFEKEILGAIEEKRRAAEGVKDATEAIEPIPQISEKPFRKESQRRLIRKLNTALERADKSSRRGGVIPKRNLIPLWRAYQAARQTLALSWNSVPQPAWDLLWKLFSYDDPASNPNRLSHVASLAKDLSAANIGLTPAQQVLTIESLFVENWEGDAVKNWKRCLPTLGAEDSSTFQAFWELGVRMFCETGDLDQGNRAAEKLLEHNSDPRILMALIRTYSEQGTEEAHVRAWEIYRRLLSLLGPKMKLEDYDQVISYFLAANQIENALQAFVDMMTSGSRDITRSKTLPPTIGNKFFFGKWLKRLIGAGELDGAHSVVKFMLGKQIQAAPIHINGLIGAWQRSGGVEDLEKADEIAWKMIESRLDFVRERREKAAERDDGPGSSQEPGPAPYPRATLETFSLMAENYRLRQLHEPMMRLWQAFNQAEISHDAFMMNQLLESYLQYGQVEEGSQLYRSLVSEGGVKPNSHTFMVLWKMHAINRSHINPDDLLNEMDNARSIFREMMKFEGVFGGEVDGQLARKILHTFRRLRDNHGFLVALTALRNNLNFLPTELLVLELAVGTTNLVWDNPRSRQRLRTEKKRMDLDIMRRREAVGKGAEEATPEERAQELFEYLVRFYTPQRTEEMEGVFDDERLLEDASRQMGVYDQSRSGQ</sequence>
<evidence type="ECO:0000313" key="5">
    <source>
        <dbReference type="EMBL" id="SPO00846.1"/>
    </source>
</evidence>
<feature type="repeat" description="PPR" evidence="2">
    <location>
        <begin position="564"/>
        <end position="599"/>
    </location>
</feature>
<feature type="coiled-coil region" evidence="3">
    <location>
        <begin position="102"/>
        <end position="129"/>
    </location>
</feature>
<feature type="compositionally biased region" description="Basic and acidic residues" evidence="4">
    <location>
        <begin position="504"/>
        <end position="513"/>
    </location>
</feature>
<comment type="similarity">
    <text evidence="1">Belongs to the PPR family. P subfamily.</text>
</comment>
<evidence type="ECO:0000256" key="1">
    <source>
        <dbReference type="ARBA" id="ARBA00007626"/>
    </source>
</evidence>
<dbReference type="InterPro" id="IPR050872">
    <property type="entry name" value="PPR_P_subfamily"/>
</dbReference>
<dbReference type="PROSITE" id="PS51375">
    <property type="entry name" value="PPR"/>
    <property type="match status" value="1"/>
</dbReference>
<accession>A0AAE8MWX0</accession>
<dbReference type="InterPro" id="IPR002885">
    <property type="entry name" value="PPR_rpt"/>
</dbReference>
<feature type="region of interest" description="Disordered" evidence="4">
    <location>
        <begin position="47"/>
        <end position="69"/>
    </location>
</feature>